<dbReference type="eggNOG" id="COG3093">
    <property type="taxonomic scope" value="Bacteria"/>
</dbReference>
<evidence type="ECO:0000313" key="1">
    <source>
        <dbReference type="EMBL" id="ACD18242.1"/>
    </source>
</evidence>
<evidence type="ECO:0000313" key="2">
    <source>
        <dbReference type="Proteomes" id="UP000001739"/>
    </source>
</evidence>
<organism evidence="1 2">
    <name type="scientific">Paraburkholderia phytofirmans (strain DSM 17436 / LMG 22146 / PsJN)</name>
    <name type="common">Burkholderia phytofirmans</name>
    <dbReference type="NCBI Taxonomy" id="398527"/>
    <lineage>
        <taxon>Bacteria</taxon>
        <taxon>Pseudomonadati</taxon>
        <taxon>Pseudomonadota</taxon>
        <taxon>Betaproteobacteria</taxon>
        <taxon>Burkholderiales</taxon>
        <taxon>Burkholderiaceae</taxon>
        <taxon>Paraburkholderia</taxon>
    </lineage>
</organism>
<name>B2T7G1_PARPJ</name>
<dbReference type="KEGG" id="bpy:Bphyt_3854"/>
<protein>
    <submittedName>
        <fullName evidence="1">Uncharacterized protein</fullName>
    </submittedName>
</protein>
<gene>
    <name evidence="1" type="ordered locus">Bphyt_3854</name>
</gene>
<accession>B2T7G1</accession>
<reference evidence="1 2" key="1">
    <citation type="journal article" date="2011" name="J. Bacteriol.">
        <title>Complete genome sequence of the plant growth-promoting endophyte Burkholderia phytofirmans strain PsJN.</title>
        <authorList>
            <person name="Weilharter A."/>
            <person name="Mitter B."/>
            <person name="Shin M.V."/>
            <person name="Chain P.S."/>
            <person name="Nowak J."/>
            <person name="Sessitsch A."/>
        </authorList>
    </citation>
    <scope>NUCLEOTIDE SEQUENCE [LARGE SCALE GENOMIC DNA]</scope>
    <source>
        <strain evidence="2">DSM 17436 / LMG 22146 / PsJN</strain>
    </source>
</reference>
<dbReference type="HOGENOM" id="CLU_007145_0_0_4"/>
<proteinExistence type="predicted"/>
<dbReference type="AlphaFoldDB" id="B2T7G1"/>
<dbReference type="Proteomes" id="UP000001739">
    <property type="component" value="Chromosome 1"/>
</dbReference>
<sequence length="1251" mass="139415">MRWITALNLHQWADTIQARTAFPELVADLIRATVTSIADFRFPNGDKGQVRGFDGELDALGVGPYVPDEKSIWEFGVTDASSSKATSDYEKRTLQVDEATRKLTTFVFSSPRVWDNPKEKLSDWISAKRDLGQWKDVRYIDGAMFEDWLFACPAVAARWARNVLKVMPSTGARSTEEFWHEFATRFAPTLAEDVLLAGREEQAKELLRGLSGGAERPAYSADSPDEVLAFAIAAIRKAEPATRFFFEARTLVVDTEDAARSLDGRTDLIFLPRGQARGLAGFLARSAPTIISAGADEKRTNHVLLNRPSSSALGRAFVAMGLTEEEGYAIARRCGRSLAILARQRPSGTAVTPEWMDSADALLPALFAGAWEAARSADQSVLRTLAFDREYEAVEAPLRKLAKLQDPPVDRLGDVWTMRSSVDAFVNLGHLIGPEHLKQFAAVAKTVFSFIPPTPSADDLFEAPSERQLSHSSWLREGIMTMLLHMAVLHEQADFSIPGSNPQRFVDDIVKGLPGLSSDHRLIASLEQNLALLAEAAPIPFLDALECLLEGDASAIRPLFDEQKGFITPRTYHTGLLWALETLAWDPCLLSRVALCLARLAEIDPGGSISNRPINSLREIFLTWKPHTDAPHKTRVAVLTQIIQKVPAIAWPLLTKLLPQFHDTSNPTARPKLREFDAEREEKLTYRLVWETQSAVVMLALAHVGHDVDRWSTLIRAFGNFRPEVFEETCIRLSRVFADTSGSLRDDIWDTLRKEANRHHAFPDAEWALGAAQLSRIDALVEEYRPNDPSLENTWLFDEWLPTVAKSFATESDPWAEIESARLNALREIVAQGGVSAIVTLLNRVKLPHQVVGAIQALRLSQDLSIELVRMTLASSEQLDFVVAALVADGLSRYGDEFIETLRCVVDDLKLDPTRVANMLMGLPENGDTWALVETFGEDANTSYWTRKQPVEVRGDKEVLLRAFDNYEAKGRPISAMHVASRRLPDVPTGWLIRLLDSGTREINASGKSVDTMTQYVVEQVFKELESRDDVEPIDVGRREFAYLPCLDQRKRPLVLHRLLAEQPTLFMEAICVVYKPSDEDAAQLTESEQRVAIASYELLSGIGVVPGQNGDDIDEAALLKWCEEVRRLAAEAKRSDVTDSRIGHLLAHAPASKIDFAWPHEAVRSAIELFASDELENGLMIERYNMRGVYTKAVGEGGTQERALATQSLEWAKAMPEFPRAAALMRRIAVGWTRDAEREDLQAAQRLLRD</sequence>
<dbReference type="EMBL" id="CP001052">
    <property type="protein sequence ID" value="ACD18242.1"/>
    <property type="molecule type" value="Genomic_DNA"/>
</dbReference>